<protein>
    <submittedName>
        <fullName evidence="1">Uncharacterized protein</fullName>
    </submittedName>
</protein>
<dbReference type="InParanoid" id="A0A1X7U988"/>
<sequence length="289" mass="33619">MDNILSAQMKEKVKREYLRRVRAVLESRLHGRNKIVGINTWAIALLRYGGGILDWKKEELQSLDRKTRKLMTIHGAFHPKSDVDRLYLSRKRGGRGLLGCERSIKAEENSLGWYVKKSVEPLLKAIGRSKILDVEGSRPKESYKQLEMVATEERWIGKRMYGQYYREMSEGADIHMTWTMVEHRKPDIVVVMKREKRCMIIDVAVPGDTRVEGKEDEKVEKYQELRQEIVKLWGMKKVEVIPIVVGALGAVSYRIKDWLKRLGINIKVEHIQKTALLGSARILRRHLNM</sequence>
<evidence type="ECO:0000313" key="1">
    <source>
        <dbReference type="EnsemblMetazoa" id="Aqu2.1.24522_001"/>
    </source>
</evidence>
<dbReference type="OrthoDB" id="5977701at2759"/>
<dbReference type="EnsemblMetazoa" id="Aqu2.1.24522_001">
    <property type="protein sequence ID" value="Aqu2.1.24522_001"/>
    <property type="gene ID" value="Aqu2.1.24522"/>
</dbReference>
<dbReference type="PANTHER" id="PTHR35450">
    <property type="entry name" value="REVERSE TRANSCRIPTASE DOMAIN-CONTAINING PROTEIN"/>
    <property type="match status" value="1"/>
</dbReference>
<dbReference type="PANTHER" id="PTHR35450:SF2">
    <property type="entry name" value="REVERSE TRANSCRIPTASE DOMAIN-CONTAINING PROTEIN"/>
    <property type="match status" value="1"/>
</dbReference>
<proteinExistence type="predicted"/>
<organism evidence="1">
    <name type="scientific">Amphimedon queenslandica</name>
    <name type="common">Sponge</name>
    <dbReference type="NCBI Taxonomy" id="400682"/>
    <lineage>
        <taxon>Eukaryota</taxon>
        <taxon>Metazoa</taxon>
        <taxon>Porifera</taxon>
        <taxon>Demospongiae</taxon>
        <taxon>Heteroscleromorpha</taxon>
        <taxon>Haplosclerida</taxon>
        <taxon>Niphatidae</taxon>
        <taxon>Amphimedon</taxon>
    </lineage>
</organism>
<name>A0A1X7U988_AMPQE</name>
<dbReference type="AlphaFoldDB" id="A0A1X7U988"/>
<dbReference type="eggNOG" id="ENOG502S0E1">
    <property type="taxonomic scope" value="Eukaryota"/>
</dbReference>
<reference evidence="1" key="1">
    <citation type="submission" date="2017-05" db="UniProtKB">
        <authorList>
            <consortium name="EnsemblMetazoa"/>
        </authorList>
    </citation>
    <scope>IDENTIFICATION</scope>
</reference>
<accession>A0A1X7U988</accession>